<sequence length="390" mass="40739">MSAYICGAVRTPFCSGKGLLSSFNVDALAALPMSNLISRNKRVDWSAVEAVILGCADEADEDGGNTAYRAAVRAGFSSDVIGEIVSRSVNSGLHAVSLSADAILSGKWDLVVAGGVDKIHKDANFLLSANNNEDGCLLEVRSAASRNGLSLDVEAMESLANSFAISREMQDEFALQSRLRWRRAAGTGFFERETMAVRQPEDSNGFVVRADYMAASATSLVDLSKLNPLAGNGGTVTAGNISAGRVGACALLLSSEAAANRYGLIPRVKILAHAMVCVPAEKIGVGSAVAINKVLGVTGLSLWQMDCIELSEDSAVQVLAIIQELDLPVDSERINSNGGSIAVGHPLGATGARLVITAINQLERNGGRYALCAVCDGAENAVAIIIEKIK</sequence>
<gene>
    <name evidence="7" type="primary">pcaF_1</name>
    <name evidence="8" type="ORF">IHBHHGIJ_02999</name>
    <name evidence="7" type="ORF">KFEGEMFD_02372</name>
</gene>
<evidence type="ECO:0000259" key="5">
    <source>
        <dbReference type="Pfam" id="PF00108"/>
    </source>
</evidence>
<dbReference type="Pfam" id="PF00108">
    <property type="entry name" value="Thiolase_N"/>
    <property type="match status" value="1"/>
</dbReference>
<reference evidence="9 10" key="1">
    <citation type="submission" date="2019-11" db="EMBL/GenBank/DDBJ databases">
        <authorList>
            <person name="Holert J."/>
        </authorList>
    </citation>
    <scope>NUCLEOTIDE SEQUENCE [LARGE SCALE GENOMIC DNA]</scope>
    <source>
        <strain evidence="7">BC3_2A</strain>
        <strain evidence="8">SB11_1A</strain>
    </source>
</reference>
<accession>A0A5S9PQZ3</accession>
<dbReference type="EMBL" id="CACSIM010000003">
    <property type="protein sequence ID" value="CAA0106686.1"/>
    <property type="molecule type" value="Genomic_DNA"/>
</dbReference>
<name>A0A5S9PQZ3_9GAMM</name>
<keyword evidence="3 4" id="KW-0012">Acyltransferase</keyword>
<dbReference type="PANTHER" id="PTHR18919:SF107">
    <property type="entry name" value="ACETYL-COA ACETYLTRANSFERASE, CYTOSOLIC"/>
    <property type="match status" value="1"/>
</dbReference>
<evidence type="ECO:0000313" key="7">
    <source>
        <dbReference type="EMBL" id="CAA0106686.1"/>
    </source>
</evidence>
<evidence type="ECO:0000313" key="10">
    <source>
        <dbReference type="Proteomes" id="UP000439591"/>
    </source>
</evidence>
<dbReference type="PANTHER" id="PTHR18919">
    <property type="entry name" value="ACETYL-COA C-ACYLTRANSFERASE"/>
    <property type="match status" value="1"/>
</dbReference>
<dbReference type="NCBIfam" id="TIGR01930">
    <property type="entry name" value="AcCoA-C-Actrans"/>
    <property type="match status" value="1"/>
</dbReference>
<dbReference type="SUPFAM" id="SSF53901">
    <property type="entry name" value="Thiolase-like"/>
    <property type="match status" value="2"/>
</dbReference>
<evidence type="ECO:0000256" key="1">
    <source>
        <dbReference type="ARBA" id="ARBA00010982"/>
    </source>
</evidence>
<dbReference type="InterPro" id="IPR020616">
    <property type="entry name" value="Thiolase_N"/>
</dbReference>
<dbReference type="InterPro" id="IPR020613">
    <property type="entry name" value="Thiolase_CS"/>
</dbReference>
<dbReference type="PROSITE" id="PS00737">
    <property type="entry name" value="THIOLASE_2"/>
    <property type="match status" value="1"/>
</dbReference>
<keyword evidence="2 4" id="KW-0808">Transferase</keyword>
<evidence type="ECO:0000256" key="4">
    <source>
        <dbReference type="RuleBase" id="RU003557"/>
    </source>
</evidence>
<dbReference type="RefSeq" id="WP_159269695.1">
    <property type="nucleotide sequence ID" value="NZ_CACSIK010000002.1"/>
</dbReference>
<dbReference type="Gene3D" id="3.40.47.10">
    <property type="match status" value="2"/>
</dbReference>
<dbReference type="GO" id="GO:0033812">
    <property type="term" value="F:3-oxoadipyl-CoA thiolase activity"/>
    <property type="evidence" value="ECO:0007669"/>
    <property type="project" value="UniProtKB-EC"/>
</dbReference>
<evidence type="ECO:0000313" key="9">
    <source>
        <dbReference type="Proteomes" id="UP000435877"/>
    </source>
</evidence>
<dbReference type="Proteomes" id="UP000435877">
    <property type="component" value="Unassembled WGS sequence"/>
</dbReference>
<dbReference type="EMBL" id="CACSIK010000002">
    <property type="protein sequence ID" value="CAA0106881.1"/>
    <property type="molecule type" value="Genomic_DNA"/>
</dbReference>
<comment type="similarity">
    <text evidence="1 4">Belongs to the thiolase-like superfamily. Thiolase family.</text>
</comment>
<feature type="domain" description="Thiolase C-terminal" evidence="6">
    <location>
        <begin position="266"/>
        <end position="388"/>
    </location>
</feature>
<dbReference type="OrthoDB" id="8951704at2"/>
<dbReference type="AlphaFoldDB" id="A0A5S9PQZ3"/>
<evidence type="ECO:0000259" key="6">
    <source>
        <dbReference type="Pfam" id="PF02803"/>
    </source>
</evidence>
<evidence type="ECO:0000313" key="8">
    <source>
        <dbReference type="EMBL" id="CAA0106881.1"/>
    </source>
</evidence>
<dbReference type="EC" id="2.3.1.174" evidence="7"/>
<evidence type="ECO:0000256" key="2">
    <source>
        <dbReference type="ARBA" id="ARBA00022679"/>
    </source>
</evidence>
<keyword evidence="9" id="KW-1185">Reference proteome</keyword>
<feature type="domain" description="Thiolase N-terminal" evidence="5">
    <location>
        <begin position="4"/>
        <end position="256"/>
    </location>
</feature>
<dbReference type="InterPro" id="IPR020617">
    <property type="entry name" value="Thiolase_C"/>
</dbReference>
<dbReference type="InterPro" id="IPR016039">
    <property type="entry name" value="Thiolase-like"/>
</dbReference>
<dbReference type="PIRSF" id="PIRSF000429">
    <property type="entry name" value="Ac-CoA_Ac_transf"/>
    <property type="match status" value="1"/>
</dbReference>
<dbReference type="Pfam" id="PF02803">
    <property type="entry name" value="Thiolase_C"/>
    <property type="match status" value="1"/>
</dbReference>
<dbReference type="CDD" id="cd00751">
    <property type="entry name" value="thiolase"/>
    <property type="match status" value="1"/>
</dbReference>
<evidence type="ECO:0000256" key="3">
    <source>
        <dbReference type="ARBA" id="ARBA00023315"/>
    </source>
</evidence>
<dbReference type="Proteomes" id="UP000439591">
    <property type="component" value="Unassembled WGS sequence"/>
</dbReference>
<protein>
    <submittedName>
        <fullName evidence="7">Beta-ketoadipyl-CoA thiolase</fullName>
        <ecNumber evidence="7">2.3.1.174</ecNumber>
    </submittedName>
</protein>
<dbReference type="InterPro" id="IPR002155">
    <property type="entry name" value="Thiolase"/>
</dbReference>
<proteinExistence type="inferred from homology"/>
<organism evidence="7 10">
    <name type="scientific">Zhongshania aliphaticivorans</name>
    <dbReference type="NCBI Taxonomy" id="1470434"/>
    <lineage>
        <taxon>Bacteria</taxon>
        <taxon>Pseudomonadati</taxon>
        <taxon>Pseudomonadota</taxon>
        <taxon>Gammaproteobacteria</taxon>
        <taxon>Cellvibrionales</taxon>
        <taxon>Spongiibacteraceae</taxon>
        <taxon>Zhongshania</taxon>
    </lineage>
</organism>